<dbReference type="GO" id="GO:0009451">
    <property type="term" value="P:RNA modification"/>
    <property type="evidence" value="ECO:0007669"/>
    <property type="project" value="InterPro"/>
</dbReference>
<dbReference type="Gene3D" id="1.25.40.10">
    <property type="entry name" value="Tetratricopeptide repeat domain"/>
    <property type="match status" value="2"/>
</dbReference>
<dbReference type="OrthoDB" id="185373at2759"/>
<dbReference type="Pfam" id="PF01535">
    <property type="entry name" value="PPR"/>
    <property type="match status" value="4"/>
</dbReference>
<name>A0A2U1LYJ9_ARTAN</name>
<dbReference type="InterPro" id="IPR046960">
    <property type="entry name" value="PPR_At4g14850-like_plant"/>
</dbReference>
<evidence type="ECO:0000256" key="1">
    <source>
        <dbReference type="ARBA" id="ARBA00022737"/>
    </source>
</evidence>
<evidence type="ECO:0000313" key="5">
    <source>
        <dbReference type="Proteomes" id="UP000245207"/>
    </source>
</evidence>
<keyword evidence="5" id="KW-1185">Reference proteome</keyword>
<accession>A0A2U1LYJ9</accession>
<dbReference type="Proteomes" id="UP000245207">
    <property type="component" value="Unassembled WGS sequence"/>
</dbReference>
<dbReference type="PANTHER" id="PTHR47926:SF370">
    <property type="entry name" value="DYW DOMAIN-CONTAINING PROTEIN"/>
    <property type="match status" value="1"/>
</dbReference>
<evidence type="ECO:0000256" key="2">
    <source>
        <dbReference type="PROSITE-ProRule" id="PRU00708"/>
    </source>
</evidence>
<organism evidence="4 5">
    <name type="scientific">Artemisia annua</name>
    <name type="common">Sweet wormwood</name>
    <dbReference type="NCBI Taxonomy" id="35608"/>
    <lineage>
        <taxon>Eukaryota</taxon>
        <taxon>Viridiplantae</taxon>
        <taxon>Streptophyta</taxon>
        <taxon>Embryophyta</taxon>
        <taxon>Tracheophyta</taxon>
        <taxon>Spermatophyta</taxon>
        <taxon>Magnoliopsida</taxon>
        <taxon>eudicotyledons</taxon>
        <taxon>Gunneridae</taxon>
        <taxon>Pentapetalae</taxon>
        <taxon>asterids</taxon>
        <taxon>campanulids</taxon>
        <taxon>Asterales</taxon>
        <taxon>Asteraceae</taxon>
        <taxon>Asteroideae</taxon>
        <taxon>Anthemideae</taxon>
        <taxon>Artemisiinae</taxon>
        <taxon>Artemisia</taxon>
    </lineage>
</organism>
<dbReference type="FunFam" id="1.25.40.10:FF:000780">
    <property type="entry name" value="Pentatricopeptide repeat-containing protein isoform A"/>
    <property type="match status" value="1"/>
</dbReference>
<dbReference type="AlphaFoldDB" id="A0A2U1LYJ9"/>
<reference evidence="4 5" key="1">
    <citation type="journal article" date="2018" name="Mol. Plant">
        <title>The genome of Artemisia annua provides insight into the evolution of Asteraceae family and artemisinin biosynthesis.</title>
        <authorList>
            <person name="Shen Q."/>
            <person name="Zhang L."/>
            <person name="Liao Z."/>
            <person name="Wang S."/>
            <person name="Yan T."/>
            <person name="Shi P."/>
            <person name="Liu M."/>
            <person name="Fu X."/>
            <person name="Pan Q."/>
            <person name="Wang Y."/>
            <person name="Lv Z."/>
            <person name="Lu X."/>
            <person name="Zhang F."/>
            <person name="Jiang W."/>
            <person name="Ma Y."/>
            <person name="Chen M."/>
            <person name="Hao X."/>
            <person name="Li L."/>
            <person name="Tang Y."/>
            <person name="Lv G."/>
            <person name="Zhou Y."/>
            <person name="Sun X."/>
            <person name="Brodelius P.E."/>
            <person name="Rose J.K.C."/>
            <person name="Tang K."/>
        </authorList>
    </citation>
    <scope>NUCLEOTIDE SEQUENCE [LARGE SCALE GENOMIC DNA]</scope>
    <source>
        <strain evidence="5">cv. Huhao1</strain>
        <tissue evidence="4">Leaf</tissue>
    </source>
</reference>
<feature type="transmembrane region" description="Helical" evidence="3">
    <location>
        <begin position="21"/>
        <end position="41"/>
    </location>
</feature>
<keyword evidence="3" id="KW-1133">Transmembrane helix</keyword>
<comment type="caution">
    <text evidence="4">The sequence shown here is derived from an EMBL/GenBank/DDBJ whole genome shotgun (WGS) entry which is preliminary data.</text>
</comment>
<keyword evidence="3" id="KW-0812">Transmembrane</keyword>
<dbReference type="GO" id="GO:0003723">
    <property type="term" value="F:RNA binding"/>
    <property type="evidence" value="ECO:0007669"/>
    <property type="project" value="InterPro"/>
</dbReference>
<dbReference type="STRING" id="35608.A0A2U1LYJ9"/>
<keyword evidence="1" id="KW-0677">Repeat</keyword>
<sequence length="226" mass="25185">MANKHMSTRSYNHGKQAHAHVITSGFTPTVFVTNCLIQMYIRCSNITYAHTVFDKMPQRDTVSYNTIVFGYAGFGNMGMAQMIFDGIPARDVVSWNSLVSVYLQNGSCWKCVEVFMWIRREGVKIDATTLAVVLKAYSGLEDYASVFRSCAGLSALRFGSQLHGHSLKMNFGSDTIVGTATLDMYAKCGRLFDAKKLFYRLSIQNLQSYNAIIIGCARVDQGFEAL</sequence>
<keyword evidence="3" id="KW-0472">Membrane</keyword>
<dbReference type="PROSITE" id="PS51375">
    <property type="entry name" value="PPR"/>
    <property type="match status" value="1"/>
</dbReference>
<evidence type="ECO:0000313" key="4">
    <source>
        <dbReference type="EMBL" id="PWA54078.1"/>
    </source>
</evidence>
<dbReference type="InterPro" id="IPR002885">
    <property type="entry name" value="PPR_rpt"/>
</dbReference>
<gene>
    <name evidence="4" type="ORF">CTI12_AA441490</name>
</gene>
<dbReference type="EMBL" id="PKPP01007199">
    <property type="protein sequence ID" value="PWA54078.1"/>
    <property type="molecule type" value="Genomic_DNA"/>
</dbReference>
<dbReference type="PANTHER" id="PTHR47926">
    <property type="entry name" value="PENTATRICOPEPTIDE REPEAT-CONTAINING PROTEIN"/>
    <property type="match status" value="1"/>
</dbReference>
<proteinExistence type="predicted"/>
<protein>
    <submittedName>
        <fullName evidence="4">Pentatricopeptide repeat (PPR) superfamily protein</fullName>
    </submittedName>
</protein>
<dbReference type="InterPro" id="IPR011990">
    <property type="entry name" value="TPR-like_helical_dom_sf"/>
</dbReference>
<evidence type="ECO:0000256" key="3">
    <source>
        <dbReference type="SAM" id="Phobius"/>
    </source>
</evidence>
<feature type="repeat" description="PPR" evidence="2">
    <location>
        <begin position="91"/>
        <end position="125"/>
    </location>
</feature>